<protein>
    <submittedName>
        <fullName evidence="1">Uncharacterized protein</fullName>
    </submittedName>
</protein>
<evidence type="ECO:0000313" key="1">
    <source>
        <dbReference type="EMBL" id="GEZ87027.1"/>
    </source>
</evidence>
<accession>A0A699IUI3</accession>
<reference evidence="1" key="1">
    <citation type="journal article" date="2019" name="Sci. Rep.">
        <title>Draft genome of Tanacetum cinerariifolium, the natural source of mosquito coil.</title>
        <authorList>
            <person name="Yamashiro T."/>
            <person name="Shiraishi A."/>
            <person name="Satake H."/>
            <person name="Nakayama K."/>
        </authorList>
    </citation>
    <scope>NUCLEOTIDE SEQUENCE</scope>
</reference>
<proteinExistence type="predicted"/>
<dbReference type="EMBL" id="BKCJ010335044">
    <property type="protein sequence ID" value="GEZ87027.1"/>
    <property type="molecule type" value="Genomic_DNA"/>
</dbReference>
<dbReference type="AlphaFoldDB" id="A0A699IUI3"/>
<comment type="caution">
    <text evidence="1">The sequence shown here is derived from an EMBL/GenBank/DDBJ whole genome shotgun (WGS) entry which is preliminary data.</text>
</comment>
<name>A0A699IUI3_TANCI</name>
<sequence>IDITLYTSKKGGGFKEKCAKGACAIFLDDTKLFADDRDKRRKRKSIMIDKPLSDSALSFNDFPYTQMIHAEVSYFEDHIESELLIQIMEFQPIEVHEEIEKFNKISILDEEEYWEAKLQMTINAICQLVKLLCHVFCANTCALYPSYLRVATA</sequence>
<gene>
    <name evidence="1" type="ORF">Tci_559000</name>
</gene>
<organism evidence="1">
    <name type="scientific">Tanacetum cinerariifolium</name>
    <name type="common">Dalmatian daisy</name>
    <name type="synonym">Chrysanthemum cinerariifolium</name>
    <dbReference type="NCBI Taxonomy" id="118510"/>
    <lineage>
        <taxon>Eukaryota</taxon>
        <taxon>Viridiplantae</taxon>
        <taxon>Streptophyta</taxon>
        <taxon>Embryophyta</taxon>
        <taxon>Tracheophyta</taxon>
        <taxon>Spermatophyta</taxon>
        <taxon>Magnoliopsida</taxon>
        <taxon>eudicotyledons</taxon>
        <taxon>Gunneridae</taxon>
        <taxon>Pentapetalae</taxon>
        <taxon>asterids</taxon>
        <taxon>campanulids</taxon>
        <taxon>Asterales</taxon>
        <taxon>Asteraceae</taxon>
        <taxon>Asteroideae</taxon>
        <taxon>Anthemideae</taxon>
        <taxon>Anthemidinae</taxon>
        <taxon>Tanacetum</taxon>
    </lineage>
</organism>
<feature type="non-terminal residue" evidence="1">
    <location>
        <position position="153"/>
    </location>
</feature>
<feature type="non-terminal residue" evidence="1">
    <location>
        <position position="1"/>
    </location>
</feature>